<sequence>MAEEQTSDEKDICVNMNEEIDLEEAPLRMVSAATKVRDSGLVNFGKRKIALYNFLLREITT</sequence>
<reference evidence="1 2" key="1">
    <citation type="journal article" date="2008" name="Nature">
        <title>The genome of the model beetle and pest Tribolium castaneum.</title>
        <authorList>
            <consortium name="Tribolium Genome Sequencing Consortium"/>
            <person name="Richards S."/>
            <person name="Gibbs R.A."/>
            <person name="Weinstock G.M."/>
            <person name="Brown S.J."/>
            <person name="Denell R."/>
            <person name="Beeman R.W."/>
            <person name="Gibbs R."/>
            <person name="Beeman R.W."/>
            <person name="Brown S.J."/>
            <person name="Bucher G."/>
            <person name="Friedrich M."/>
            <person name="Grimmelikhuijzen C.J."/>
            <person name="Klingler M."/>
            <person name="Lorenzen M."/>
            <person name="Richards S."/>
            <person name="Roth S."/>
            <person name="Schroder R."/>
            <person name="Tautz D."/>
            <person name="Zdobnov E.M."/>
            <person name="Muzny D."/>
            <person name="Gibbs R.A."/>
            <person name="Weinstock G.M."/>
            <person name="Attaway T."/>
            <person name="Bell S."/>
            <person name="Buhay C.J."/>
            <person name="Chandrabose M.N."/>
            <person name="Chavez D."/>
            <person name="Clerk-Blankenburg K.P."/>
            <person name="Cree A."/>
            <person name="Dao M."/>
            <person name="Davis C."/>
            <person name="Chacko J."/>
            <person name="Dinh H."/>
            <person name="Dugan-Rocha S."/>
            <person name="Fowler G."/>
            <person name="Garner T.T."/>
            <person name="Garnes J."/>
            <person name="Gnirke A."/>
            <person name="Hawes A."/>
            <person name="Hernandez J."/>
            <person name="Hines S."/>
            <person name="Holder M."/>
            <person name="Hume J."/>
            <person name="Jhangiani S.N."/>
            <person name="Joshi V."/>
            <person name="Khan Z.M."/>
            <person name="Jackson L."/>
            <person name="Kovar C."/>
            <person name="Kowis A."/>
            <person name="Lee S."/>
            <person name="Lewis L.R."/>
            <person name="Margolis J."/>
            <person name="Morgan M."/>
            <person name="Nazareth L.V."/>
            <person name="Nguyen N."/>
            <person name="Okwuonu G."/>
            <person name="Parker D."/>
            <person name="Richards S."/>
            <person name="Ruiz S.J."/>
            <person name="Santibanez J."/>
            <person name="Savard J."/>
            <person name="Scherer S.E."/>
            <person name="Schneider B."/>
            <person name="Sodergren E."/>
            <person name="Tautz D."/>
            <person name="Vattahil S."/>
            <person name="Villasana D."/>
            <person name="White C.S."/>
            <person name="Wright R."/>
            <person name="Park Y."/>
            <person name="Beeman R.W."/>
            <person name="Lord J."/>
            <person name="Oppert B."/>
            <person name="Lorenzen M."/>
            <person name="Brown S."/>
            <person name="Wang L."/>
            <person name="Savard J."/>
            <person name="Tautz D."/>
            <person name="Richards S."/>
            <person name="Weinstock G."/>
            <person name="Gibbs R.A."/>
            <person name="Liu Y."/>
            <person name="Worley K."/>
            <person name="Weinstock G."/>
            <person name="Elsik C.G."/>
            <person name="Reese J.T."/>
            <person name="Elhaik E."/>
            <person name="Landan G."/>
            <person name="Graur D."/>
            <person name="Arensburger P."/>
            <person name="Atkinson P."/>
            <person name="Beeman R.W."/>
            <person name="Beidler J."/>
            <person name="Brown S.J."/>
            <person name="Demuth J.P."/>
            <person name="Drury D.W."/>
            <person name="Du Y.Z."/>
            <person name="Fujiwara H."/>
            <person name="Lorenzen M."/>
            <person name="Maselli V."/>
            <person name="Osanai M."/>
            <person name="Park Y."/>
            <person name="Robertson H.M."/>
            <person name="Tu Z."/>
            <person name="Wang J.J."/>
            <person name="Wang S."/>
            <person name="Richards S."/>
            <person name="Song H."/>
            <person name="Zhang L."/>
            <person name="Sodergren E."/>
            <person name="Werner D."/>
            <person name="Stanke M."/>
            <person name="Morgenstern B."/>
            <person name="Solovyev V."/>
            <person name="Kosarev P."/>
            <person name="Brown G."/>
            <person name="Chen H.C."/>
            <person name="Ermolaeva O."/>
            <person name="Hlavina W."/>
            <person name="Kapustin Y."/>
            <person name="Kiryutin B."/>
            <person name="Kitts P."/>
            <person name="Maglott D."/>
            <person name="Pruitt K."/>
            <person name="Sapojnikov V."/>
            <person name="Souvorov A."/>
            <person name="Mackey A.J."/>
            <person name="Waterhouse R.M."/>
            <person name="Wyder S."/>
            <person name="Zdobnov E.M."/>
            <person name="Zdobnov E.M."/>
            <person name="Wyder S."/>
            <person name="Kriventseva E.V."/>
            <person name="Kadowaki T."/>
            <person name="Bork P."/>
            <person name="Aranda M."/>
            <person name="Bao R."/>
            <person name="Beermann A."/>
            <person name="Berns N."/>
            <person name="Bolognesi R."/>
            <person name="Bonneton F."/>
            <person name="Bopp D."/>
            <person name="Brown S.J."/>
            <person name="Bucher G."/>
            <person name="Butts T."/>
            <person name="Chaumot A."/>
            <person name="Denell R.E."/>
            <person name="Ferrier D.E."/>
            <person name="Friedrich M."/>
            <person name="Gordon C.M."/>
            <person name="Jindra M."/>
            <person name="Klingler M."/>
            <person name="Lan Q."/>
            <person name="Lattorff H.M."/>
            <person name="Laudet V."/>
            <person name="von Levetsow C."/>
            <person name="Liu Z."/>
            <person name="Lutz R."/>
            <person name="Lynch J.A."/>
            <person name="da Fonseca R.N."/>
            <person name="Posnien N."/>
            <person name="Reuter R."/>
            <person name="Roth S."/>
            <person name="Savard J."/>
            <person name="Schinko J.B."/>
            <person name="Schmitt C."/>
            <person name="Schoppmeier M."/>
            <person name="Schroder R."/>
            <person name="Shippy T.D."/>
            <person name="Simonnet F."/>
            <person name="Marques-Souza H."/>
            <person name="Tautz D."/>
            <person name="Tomoyasu Y."/>
            <person name="Trauner J."/>
            <person name="Van der Zee M."/>
            <person name="Vervoort M."/>
            <person name="Wittkopp N."/>
            <person name="Wimmer E.A."/>
            <person name="Yang X."/>
            <person name="Jones A.K."/>
            <person name="Sattelle D.B."/>
            <person name="Ebert P.R."/>
            <person name="Nelson D."/>
            <person name="Scott J.G."/>
            <person name="Beeman R.W."/>
            <person name="Muthukrishnan S."/>
            <person name="Kramer K.J."/>
            <person name="Arakane Y."/>
            <person name="Beeman R.W."/>
            <person name="Zhu Q."/>
            <person name="Hogenkamp D."/>
            <person name="Dixit R."/>
            <person name="Oppert B."/>
            <person name="Jiang H."/>
            <person name="Zou Z."/>
            <person name="Marshall J."/>
            <person name="Elpidina E."/>
            <person name="Vinokurov K."/>
            <person name="Oppert C."/>
            <person name="Zou Z."/>
            <person name="Evans J."/>
            <person name="Lu Z."/>
            <person name="Zhao P."/>
            <person name="Sumathipala N."/>
            <person name="Altincicek B."/>
            <person name="Vilcinskas A."/>
            <person name="Williams M."/>
            <person name="Hultmark D."/>
            <person name="Hetru C."/>
            <person name="Jiang H."/>
            <person name="Grimmelikhuijzen C.J."/>
            <person name="Hauser F."/>
            <person name="Cazzamali G."/>
            <person name="Williamson M."/>
            <person name="Park Y."/>
            <person name="Li B."/>
            <person name="Tanaka Y."/>
            <person name="Predel R."/>
            <person name="Neupert S."/>
            <person name="Schachtner J."/>
            <person name="Verleyen P."/>
            <person name="Raible F."/>
            <person name="Bork P."/>
            <person name="Friedrich M."/>
            <person name="Walden K.K."/>
            <person name="Robertson H.M."/>
            <person name="Angeli S."/>
            <person name="Foret S."/>
            <person name="Bucher G."/>
            <person name="Schuetz S."/>
            <person name="Maleszka R."/>
            <person name="Wimmer E.A."/>
            <person name="Beeman R.W."/>
            <person name="Lorenzen M."/>
            <person name="Tomoyasu Y."/>
            <person name="Miller S.C."/>
            <person name="Grossmann D."/>
            <person name="Bucher G."/>
        </authorList>
    </citation>
    <scope>NUCLEOTIDE SEQUENCE [LARGE SCALE GENOMIC DNA]</scope>
    <source>
        <strain evidence="1 2">Georgia GA2</strain>
    </source>
</reference>
<evidence type="ECO:0000313" key="2">
    <source>
        <dbReference type="Proteomes" id="UP000007266"/>
    </source>
</evidence>
<dbReference type="EMBL" id="KQ972609">
    <property type="protein sequence ID" value="EFA12646.1"/>
    <property type="molecule type" value="Genomic_DNA"/>
</dbReference>
<dbReference type="AlphaFoldDB" id="D7EJB9"/>
<accession>D7EJB9</accession>
<evidence type="ECO:0000313" key="1">
    <source>
        <dbReference type="EMBL" id="EFA12646.1"/>
    </source>
</evidence>
<name>D7EJB9_TRICA</name>
<dbReference type="Proteomes" id="UP000007266">
    <property type="component" value="Unassembled WGS sequence"/>
</dbReference>
<dbReference type="PhylomeDB" id="D7EJB9"/>
<protein>
    <submittedName>
        <fullName evidence="1">Uncharacterized protein</fullName>
    </submittedName>
</protein>
<reference evidence="1 2" key="2">
    <citation type="journal article" date="2010" name="Nucleic Acids Res.">
        <title>BeetleBase in 2010: revisions to provide comprehensive genomic information for Tribolium castaneum.</title>
        <authorList>
            <person name="Kim H.S."/>
            <person name="Murphy T."/>
            <person name="Xia J."/>
            <person name="Caragea D."/>
            <person name="Park Y."/>
            <person name="Beeman R.W."/>
            <person name="Lorenzen M.D."/>
            <person name="Butcher S."/>
            <person name="Manak J.R."/>
            <person name="Brown S.J."/>
        </authorList>
    </citation>
    <scope>NUCLEOTIDE SEQUENCE [LARGE SCALE GENOMIC DNA]</scope>
    <source>
        <strain evidence="1 2">Georgia GA2</strain>
    </source>
</reference>
<organism evidence="1 2">
    <name type="scientific">Tribolium castaneum</name>
    <name type="common">Red flour beetle</name>
    <dbReference type="NCBI Taxonomy" id="7070"/>
    <lineage>
        <taxon>Eukaryota</taxon>
        <taxon>Metazoa</taxon>
        <taxon>Ecdysozoa</taxon>
        <taxon>Arthropoda</taxon>
        <taxon>Hexapoda</taxon>
        <taxon>Insecta</taxon>
        <taxon>Pterygota</taxon>
        <taxon>Neoptera</taxon>
        <taxon>Endopterygota</taxon>
        <taxon>Coleoptera</taxon>
        <taxon>Polyphaga</taxon>
        <taxon>Cucujiformia</taxon>
        <taxon>Tenebrionidae</taxon>
        <taxon>Tenebrionidae incertae sedis</taxon>
        <taxon>Tribolium</taxon>
    </lineage>
</organism>
<keyword evidence="2" id="KW-1185">Reference proteome</keyword>
<proteinExistence type="predicted"/>
<dbReference type="InParanoid" id="D7EJB9"/>
<dbReference type="HOGENOM" id="CLU_2925595_0_0_1"/>
<gene>
    <name evidence="1" type="primary">GLEAN_04172</name>
    <name evidence="1" type="ORF">TcasGA2_TC004172</name>
</gene>